<feature type="transmembrane region" description="Helical" evidence="15">
    <location>
        <begin position="89"/>
        <end position="113"/>
    </location>
</feature>
<keyword evidence="10 15" id="KW-0472">Membrane</keyword>
<keyword evidence="9" id="KW-0915">Sodium</keyword>
<dbReference type="Proteomes" id="UP001608902">
    <property type="component" value="Unassembled WGS sequence"/>
</dbReference>
<evidence type="ECO:0000256" key="15">
    <source>
        <dbReference type="SAM" id="Phobius"/>
    </source>
</evidence>
<keyword evidence="4 15" id="KW-0812">Transmembrane</keyword>
<comment type="subcellular location">
    <subcellularLocation>
        <location evidence="1">Late endosome membrane</location>
        <topology evidence="1">Multi-pass membrane protein</topology>
    </subcellularLocation>
    <subcellularLocation>
        <location evidence="2">Lysosome membrane</location>
        <topology evidence="2">Multi-pass membrane protein</topology>
    </subcellularLocation>
</comment>
<feature type="domain" description="Amino acid transporter transmembrane" evidence="16">
    <location>
        <begin position="9"/>
        <end position="207"/>
    </location>
</feature>
<keyword evidence="12" id="KW-0325">Glycoprotein</keyword>
<evidence type="ECO:0000256" key="9">
    <source>
        <dbReference type="ARBA" id="ARBA00023053"/>
    </source>
</evidence>
<evidence type="ECO:0000256" key="3">
    <source>
        <dbReference type="ARBA" id="ARBA00022448"/>
    </source>
</evidence>
<accession>A0ABD6E9V1</accession>
<feature type="transmembrane region" description="Helical" evidence="15">
    <location>
        <begin position="47"/>
        <end position="69"/>
    </location>
</feature>
<dbReference type="GO" id="GO:0006865">
    <property type="term" value="P:amino acid transport"/>
    <property type="evidence" value="ECO:0007669"/>
    <property type="project" value="UniProtKB-KW"/>
</dbReference>
<feature type="transmembrane region" description="Helical" evidence="15">
    <location>
        <begin position="125"/>
        <end position="150"/>
    </location>
</feature>
<gene>
    <name evidence="17" type="ORF">AB6A40_003532</name>
</gene>
<dbReference type="Pfam" id="PF01490">
    <property type="entry name" value="Aa_trans"/>
    <property type="match status" value="1"/>
</dbReference>
<evidence type="ECO:0000313" key="17">
    <source>
        <dbReference type="EMBL" id="MFH4976823.1"/>
    </source>
</evidence>
<evidence type="ECO:0000256" key="8">
    <source>
        <dbReference type="ARBA" id="ARBA00022989"/>
    </source>
</evidence>
<comment type="similarity">
    <text evidence="14">Belongs to the amino acid/polyamine transporter 2 family. SLC38A9 subfamily.</text>
</comment>
<keyword evidence="18" id="KW-1185">Reference proteome</keyword>
<feature type="transmembrane region" description="Helical" evidence="15">
    <location>
        <begin position="156"/>
        <end position="178"/>
    </location>
</feature>
<proteinExistence type="inferred from homology"/>
<keyword evidence="3" id="KW-0813">Transport</keyword>
<protein>
    <recommendedName>
        <fullName evidence="16">Amino acid transporter transmembrane domain-containing protein</fullName>
    </recommendedName>
</protein>
<evidence type="ECO:0000256" key="12">
    <source>
        <dbReference type="ARBA" id="ARBA00023180"/>
    </source>
</evidence>
<keyword evidence="13" id="KW-0458">Lysosome</keyword>
<keyword evidence="7" id="KW-0029">Amino-acid transport</keyword>
<evidence type="ECO:0000256" key="10">
    <source>
        <dbReference type="ARBA" id="ARBA00023136"/>
    </source>
</evidence>
<name>A0ABD6E9V1_9BILA</name>
<evidence type="ECO:0000256" key="11">
    <source>
        <dbReference type="ARBA" id="ARBA00023157"/>
    </source>
</evidence>
<organism evidence="17 18">
    <name type="scientific">Gnathostoma spinigerum</name>
    <dbReference type="NCBI Taxonomy" id="75299"/>
    <lineage>
        <taxon>Eukaryota</taxon>
        <taxon>Metazoa</taxon>
        <taxon>Ecdysozoa</taxon>
        <taxon>Nematoda</taxon>
        <taxon>Chromadorea</taxon>
        <taxon>Rhabditida</taxon>
        <taxon>Spirurina</taxon>
        <taxon>Gnathostomatomorpha</taxon>
        <taxon>Gnathostomatoidea</taxon>
        <taxon>Gnathostomatidae</taxon>
        <taxon>Gnathostoma</taxon>
    </lineage>
</organism>
<dbReference type="GO" id="GO:0005765">
    <property type="term" value="C:lysosomal membrane"/>
    <property type="evidence" value="ECO:0007669"/>
    <property type="project" value="UniProtKB-SubCell"/>
</dbReference>
<dbReference type="GO" id="GO:0031902">
    <property type="term" value="C:late endosome membrane"/>
    <property type="evidence" value="ECO:0007669"/>
    <property type="project" value="UniProtKB-SubCell"/>
</dbReference>
<evidence type="ECO:0000256" key="14">
    <source>
        <dbReference type="ARBA" id="ARBA00038442"/>
    </source>
</evidence>
<feature type="transmembrane region" description="Helical" evidence="15">
    <location>
        <begin position="190"/>
        <end position="212"/>
    </location>
</feature>
<evidence type="ECO:0000256" key="4">
    <source>
        <dbReference type="ARBA" id="ARBA00022692"/>
    </source>
</evidence>
<keyword evidence="5" id="KW-0479">Metal-binding</keyword>
<sequence>MSIHYVENFRWKFPALTGTLALSFFIHNAILTILRTQRNPENNGRDLFIGYALATSCYVFIGTIFYSTFPTVRSCIADNLLNNFGTGDVMSAIARMFLLLQMLSVFPLLIYFIRIQLFHVLFEEVYPGLMHVLILNLLILTLAILIAMFYPHVGGILRYIGSFVGVFYLFALPCAVYMMKLKAEGRLTKFQVVIHGALIAFGCVNFFSQFLIH</sequence>
<dbReference type="EMBL" id="JBGFUD010001839">
    <property type="protein sequence ID" value="MFH4976823.1"/>
    <property type="molecule type" value="Genomic_DNA"/>
</dbReference>
<evidence type="ECO:0000256" key="6">
    <source>
        <dbReference type="ARBA" id="ARBA00022753"/>
    </source>
</evidence>
<evidence type="ECO:0000256" key="2">
    <source>
        <dbReference type="ARBA" id="ARBA00004155"/>
    </source>
</evidence>
<dbReference type="PANTHER" id="PTHR22950:SF244">
    <property type="entry name" value="NEUTRAL AMINO ACID TRANSPORTER 9"/>
    <property type="match status" value="1"/>
</dbReference>
<evidence type="ECO:0000256" key="13">
    <source>
        <dbReference type="ARBA" id="ARBA00023228"/>
    </source>
</evidence>
<feature type="transmembrane region" description="Helical" evidence="15">
    <location>
        <begin position="15"/>
        <end position="35"/>
    </location>
</feature>
<evidence type="ECO:0000259" key="16">
    <source>
        <dbReference type="Pfam" id="PF01490"/>
    </source>
</evidence>
<keyword evidence="11" id="KW-1015">Disulfide bond</keyword>
<dbReference type="GO" id="GO:0046872">
    <property type="term" value="F:metal ion binding"/>
    <property type="evidence" value="ECO:0007669"/>
    <property type="project" value="UniProtKB-KW"/>
</dbReference>
<evidence type="ECO:0000256" key="5">
    <source>
        <dbReference type="ARBA" id="ARBA00022723"/>
    </source>
</evidence>
<comment type="caution">
    <text evidence="17">The sequence shown here is derived from an EMBL/GenBank/DDBJ whole genome shotgun (WGS) entry which is preliminary data.</text>
</comment>
<dbReference type="AlphaFoldDB" id="A0ABD6E9V1"/>
<evidence type="ECO:0000313" key="18">
    <source>
        <dbReference type="Proteomes" id="UP001608902"/>
    </source>
</evidence>
<dbReference type="PANTHER" id="PTHR22950">
    <property type="entry name" value="AMINO ACID TRANSPORTER"/>
    <property type="match status" value="1"/>
</dbReference>
<reference evidence="17 18" key="1">
    <citation type="submission" date="2024-08" db="EMBL/GenBank/DDBJ databases">
        <title>Gnathostoma spinigerum genome.</title>
        <authorList>
            <person name="Gonzalez-Bertolin B."/>
            <person name="Monzon S."/>
            <person name="Zaballos A."/>
            <person name="Jimenez P."/>
            <person name="Dekumyoy P."/>
            <person name="Varona S."/>
            <person name="Cuesta I."/>
            <person name="Sumanam S."/>
            <person name="Adisakwattana P."/>
            <person name="Gasser R.B."/>
            <person name="Hernandez-Gonzalez A."/>
            <person name="Young N.D."/>
            <person name="Perteguer M.J."/>
        </authorList>
    </citation>
    <scope>NUCLEOTIDE SEQUENCE [LARGE SCALE GENOMIC DNA]</scope>
    <source>
        <strain evidence="17">AL3</strain>
        <tissue evidence="17">Liver</tissue>
    </source>
</reference>
<dbReference type="InterPro" id="IPR013057">
    <property type="entry name" value="AA_transpt_TM"/>
</dbReference>
<evidence type="ECO:0000256" key="7">
    <source>
        <dbReference type="ARBA" id="ARBA00022970"/>
    </source>
</evidence>
<keyword evidence="6" id="KW-0967">Endosome</keyword>
<keyword evidence="8 15" id="KW-1133">Transmembrane helix</keyword>
<evidence type="ECO:0000256" key="1">
    <source>
        <dbReference type="ARBA" id="ARBA00004107"/>
    </source>
</evidence>